<dbReference type="Proteomes" id="UP001497516">
    <property type="component" value="Chromosome 2"/>
</dbReference>
<name>A0AAV2DA78_9ROSI</name>
<gene>
    <name evidence="1" type="ORF">LTRI10_LOCUS12893</name>
</gene>
<evidence type="ECO:0000313" key="1">
    <source>
        <dbReference type="EMBL" id="CAL1370793.1"/>
    </source>
</evidence>
<accession>A0AAV2DA78</accession>
<proteinExistence type="predicted"/>
<reference evidence="1 2" key="1">
    <citation type="submission" date="2024-04" db="EMBL/GenBank/DDBJ databases">
        <authorList>
            <person name="Fracassetti M."/>
        </authorList>
    </citation>
    <scope>NUCLEOTIDE SEQUENCE [LARGE SCALE GENOMIC DNA]</scope>
</reference>
<sequence length="76" mass="8393">MEERLPSPHLPLSPPVSRCRHYLPHLCFSLSLKNPQKTSNQVWNRLCMSGSSSPLSSWCLHEGEDGGAMADLMADG</sequence>
<dbReference type="AlphaFoldDB" id="A0AAV2DA78"/>
<dbReference type="EMBL" id="OZ034815">
    <property type="protein sequence ID" value="CAL1370793.1"/>
    <property type="molecule type" value="Genomic_DNA"/>
</dbReference>
<organism evidence="1 2">
    <name type="scientific">Linum trigynum</name>
    <dbReference type="NCBI Taxonomy" id="586398"/>
    <lineage>
        <taxon>Eukaryota</taxon>
        <taxon>Viridiplantae</taxon>
        <taxon>Streptophyta</taxon>
        <taxon>Embryophyta</taxon>
        <taxon>Tracheophyta</taxon>
        <taxon>Spermatophyta</taxon>
        <taxon>Magnoliopsida</taxon>
        <taxon>eudicotyledons</taxon>
        <taxon>Gunneridae</taxon>
        <taxon>Pentapetalae</taxon>
        <taxon>rosids</taxon>
        <taxon>fabids</taxon>
        <taxon>Malpighiales</taxon>
        <taxon>Linaceae</taxon>
        <taxon>Linum</taxon>
    </lineage>
</organism>
<keyword evidence="2" id="KW-1185">Reference proteome</keyword>
<evidence type="ECO:0000313" key="2">
    <source>
        <dbReference type="Proteomes" id="UP001497516"/>
    </source>
</evidence>
<protein>
    <submittedName>
        <fullName evidence="1">Uncharacterized protein</fullName>
    </submittedName>
</protein>